<dbReference type="EMBL" id="BOMY01000062">
    <property type="protein sequence ID" value="GIF26635.1"/>
    <property type="molecule type" value="Genomic_DNA"/>
</dbReference>
<sequence length="182" mass="20243">MHLESVTECRHWLGVRYSGKLDGSSYGPEVSSMANALLSLLSSIVGGTLVLAGQFFARRAENRRQWLLRLHEAAADLATSYFQEAALVNDARRSGKAMNEVPATTYVVDRQKALGRFRALPWGSDFETERQRMGGAVTALWRAWDDEDEDFQHAYDEVRGAVADFTGAIGRHLSGRPARPSR</sequence>
<keyword evidence="1" id="KW-0472">Membrane</keyword>
<keyword evidence="3" id="KW-1185">Reference proteome</keyword>
<evidence type="ECO:0000313" key="3">
    <source>
        <dbReference type="Proteomes" id="UP000623608"/>
    </source>
</evidence>
<evidence type="ECO:0000256" key="1">
    <source>
        <dbReference type="SAM" id="Phobius"/>
    </source>
</evidence>
<gene>
    <name evidence="2" type="ORF">Ate02nite_93650</name>
</gene>
<comment type="caution">
    <text evidence="2">The sequence shown here is derived from an EMBL/GenBank/DDBJ whole genome shotgun (WGS) entry which is preliminary data.</text>
</comment>
<accession>A0A919NWR0</accession>
<proteinExistence type="predicted"/>
<keyword evidence="1" id="KW-0812">Transmembrane</keyword>
<protein>
    <submittedName>
        <fullName evidence="2">Uncharacterized protein</fullName>
    </submittedName>
</protein>
<evidence type="ECO:0000313" key="2">
    <source>
        <dbReference type="EMBL" id="GIF26635.1"/>
    </source>
</evidence>
<name>A0A919NWR0_9ACTN</name>
<reference evidence="2" key="1">
    <citation type="submission" date="2021-01" db="EMBL/GenBank/DDBJ databases">
        <title>Whole genome shotgun sequence of Actinoplanes tereljensis NBRC 105297.</title>
        <authorList>
            <person name="Komaki H."/>
            <person name="Tamura T."/>
        </authorList>
    </citation>
    <scope>NUCLEOTIDE SEQUENCE</scope>
    <source>
        <strain evidence="2">NBRC 105297</strain>
    </source>
</reference>
<organism evidence="2 3">
    <name type="scientific">Paractinoplanes tereljensis</name>
    <dbReference type="NCBI Taxonomy" id="571912"/>
    <lineage>
        <taxon>Bacteria</taxon>
        <taxon>Bacillati</taxon>
        <taxon>Actinomycetota</taxon>
        <taxon>Actinomycetes</taxon>
        <taxon>Micromonosporales</taxon>
        <taxon>Micromonosporaceae</taxon>
        <taxon>Paractinoplanes</taxon>
    </lineage>
</organism>
<dbReference type="AlphaFoldDB" id="A0A919NWR0"/>
<keyword evidence="1" id="KW-1133">Transmembrane helix</keyword>
<feature type="transmembrane region" description="Helical" evidence="1">
    <location>
        <begin position="36"/>
        <end position="57"/>
    </location>
</feature>
<dbReference type="Proteomes" id="UP000623608">
    <property type="component" value="Unassembled WGS sequence"/>
</dbReference>